<sequence length="493" mass="52217">MAGERRWFAPLGSPLLVWSLLAALTFLRLLVAAWSPVSADEAYYWTWSHALAPGYLDHPPMTALWIAAGTFLCGDTALGIRLLAPLAATLGTLLLAGACRDLLATPAAVAIRAAILLNATLLLGVGAVTMTPDTPLLFFWTAALAAFGRVIATGRGAWWLAAGVAIGLAMDSKYTALLTAAGLPLWLLLTAAGRRWLFTPWPWLAAALALLLFAPVLEWNAAHAWASFIRQGGRTGDWHPARAVRYLAELVGGQAGLATPIIFVLLVCGIGRLARRAAGPGETLLVAVTLPAALVFVQHAFGDRVQANWPGLLYPACAIAAAPIARRWGRAGAMLGFALTGLVYLQSVAAPLPLPRPLDVTLMRLAGWPALAARAAAIAGPGVPLVADEYGLASELAFAGTGHAVLAAEPRWRLFTLPHPALGSVRMLLVRSTKRKDAPDPLLFSDVGRLATLDRGRPGRLAERYTLYRVTLRPGLPANLGTELALLPVPSRR</sequence>
<evidence type="ECO:0000256" key="5">
    <source>
        <dbReference type="ARBA" id="ARBA00022692"/>
    </source>
</evidence>
<feature type="transmembrane region" description="Helical" evidence="8">
    <location>
        <begin position="246"/>
        <end position="271"/>
    </location>
</feature>
<dbReference type="Pfam" id="PF13231">
    <property type="entry name" value="PMT_2"/>
    <property type="match status" value="1"/>
</dbReference>
<protein>
    <submittedName>
        <fullName evidence="10">Glycosyltransferase family 39 protein</fullName>
    </submittedName>
</protein>
<dbReference type="GO" id="GO:0016763">
    <property type="term" value="F:pentosyltransferase activity"/>
    <property type="evidence" value="ECO:0007669"/>
    <property type="project" value="TreeGrafter"/>
</dbReference>
<keyword evidence="2" id="KW-1003">Cell membrane</keyword>
<dbReference type="PANTHER" id="PTHR33908:SF11">
    <property type="entry name" value="MEMBRANE PROTEIN"/>
    <property type="match status" value="1"/>
</dbReference>
<keyword evidence="4 10" id="KW-0808">Transferase</keyword>
<feature type="transmembrane region" description="Helical" evidence="8">
    <location>
        <begin position="87"/>
        <end position="103"/>
    </location>
</feature>
<keyword evidence="11" id="KW-1185">Reference proteome</keyword>
<dbReference type="EMBL" id="VCDI01000004">
    <property type="protein sequence ID" value="TLU72195.1"/>
    <property type="molecule type" value="Genomic_DNA"/>
</dbReference>
<keyword evidence="6 8" id="KW-1133">Transmembrane helix</keyword>
<dbReference type="InterPro" id="IPR050297">
    <property type="entry name" value="LipidA_mod_glycosyltrf_83"/>
</dbReference>
<gene>
    <name evidence="10" type="ORF">FE263_13865</name>
</gene>
<feature type="transmembrane region" description="Helical" evidence="8">
    <location>
        <begin position="332"/>
        <end position="354"/>
    </location>
</feature>
<dbReference type="Proteomes" id="UP000305654">
    <property type="component" value="Unassembled WGS sequence"/>
</dbReference>
<accession>A0A5R9J3J5</accession>
<name>A0A5R9J3J5_9PROT</name>
<dbReference type="GO" id="GO:0009103">
    <property type="term" value="P:lipopolysaccharide biosynthetic process"/>
    <property type="evidence" value="ECO:0007669"/>
    <property type="project" value="UniProtKB-ARBA"/>
</dbReference>
<comment type="subcellular location">
    <subcellularLocation>
        <location evidence="1">Cell membrane</location>
        <topology evidence="1">Multi-pass membrane protein</topology>
    </subcellularLocation>
</comment>
<feature type="transmembrane region" description="Helical" evidence="8">
    <location>
        <begin position="109"/>
        <end position="130"/>
    </location>
</feature>
<dbReference type="RefSeq" id="WP_138326601.1">
    <property type="nucleotide sequence ID" value="NZ_VCDI01000004.1"/>
</dbReference>
<feature type="transmembrane region" description="Helical" evidence="8">
    <location>
        <begin position="137"/>
        <end position="162"/>
    </location>
</feature>
<dbReference type="PANTHER" id="PTHR33908">
    <property type="entry name" value="MANNOSYLTRANSFERASE YKCB-RELATED"/>
    <property type="match status" value="1"/>
</dbReference>
<feature type="domain" description="Glycosyltransferase RgtA/B/C/D-like" evidence="9">
    <location>
        <begin position="57"/>
        <end position="219"/>
    </location>
</feature>
<keyword evidence="7 8" id="KW-0472">Membrane</keyword>
<evidence type="ECO:0000256" key="3">
    <source>
        <dbReference type="ARBA" id="ARBA00022676"/>
    </source>
</evidence>
<feature type="transmembrane region" description="Helical" evidence="8">
    <location>
        <begin position="283"/>
        <end position="301"/>
    </location>
</feature>
<evidence type="ECO:0000256" key="2">
    <source>
        <dbReference type="ARBA" id="ARBA00022475"/>
    </source>
</evidence>
<evidence type="ECO:0000256" key="4">
    <source>
        <dbReference type="ARBA" id="ARBA00022679"/>
    </source>
</evidence>
<keyword evidence="5 8" id="KW-0812">Transmembrane</keyword>
<evidence type="ECO:0000256" key="8">
    <source>
        <dbReference type="SAM" id="Phobius"/>
    </source>
</evidence>
<reference evidence="10 11" key="1">
    <citation type="submission" date="2019-05" db="EMBL/GenBank/DDBJ databases">
        <authorList>
            <person name="Pankratov T."/>
            <person name="Grouzdev D."/>
        </authorList>
    </citation>
    <scope>NUCLEOTIDE SEQUENCE [LARGE SCALE GENOMIC DNA]</scope>
    <source>
        <strain evidence="10 11">KEBCLARHB70R</strain>
    </source>
</reference>
<evidence type="ECO:0000313" key="11">
    <source>
        <dbReference type="Proteomes" id="UP000305654"/>
    </source>
</evidence>
<keyword evidence="3" id="KW-0328">Glycosyltransferase</keyword>
<dbReference type="AlphaFoldDB" id="A0A5R9J3J5"/>
<organism evidence="10 11">
    <name type="scientific">Lichenicoccus roseus</name>
    <dbReference type="NCBI Taxonomy" id="2683649"/>
    <lineage>
        <taxon>Bacteria</taxon>
        <taxon>Pseudomonadati</taxon>
        <taxon>Pseudomonadota</taxon>
        <taxon>Alphaproteobacteria</taxon>
        <taxon>Acetobacterales</taxon>
        <taxon>Acetobacteraceae</taxon>
        <taxon>Lichenicoccus</taxon>
    </lineage>
</organism>
<evidence type="ECO:0000313" key="10">
    <source>
        <dbReference type="EMBL" id="TLU72195.1"/>
    </source>
</evidence>
<proteinExistence type="predicted"/>
<evidence type="ECO:0000259" key="9">
    <source>
        <dbReference type="Pfam" id="PF13231"/>
    </source>
</evidence>
<feature type="transmembrane region" description="Helical" evidence="8">
    <location>
        <begin position="204"/>
        <end position="226"/>
    </location>
</feature>
<dbReference type="GO" id="GO:0005886">
    <property type="term" value="C:plasma membrane"/>
    <property type="evidence" value="ECO:0007669"/>
    <property type="project" value="UniProtKB-SubCell"/>
</dbReference>
<evidence type="ECO:0000256" key="7">
    <source>
        <dbReference type="ARBA" id="ARBA00023136"/>
    </source>
</evidence>
<evidence type="ECO:0000256" key="6">
    <source>
        <dbReference type="ARBA" id="ARBA00022989"/>
    </source>
</evidence>
<dbReference type="InterPro" id="IPR038731">
    <property type="entry name" value="RgtA/B/C-like"/>
</dbReference>
<evidence type="ECO:0000256" key="1">
    <source>
        <dbReference type="ARBA" id="ARBA00004651"/>
    </source>
</evidence>
<feature type="transmembrane region" description="Helical" evidence="8">
    <location>
        <begin position="174"/>
        <end position="192"/>
    </location>
</feature>
<dbReference type="OrthoDB" id="9811222at2"/>
<comment type="caution">
    <text evidence="10">The sequence shown here is derived from an EMBL/GenBank/DDBJ whole genome shotgun (WGS) entry which is preliminary data.</text>
</comment>